<gene>
    <name evidence="1" type="ORF">32HC_8</name>
</gene>
<organism evidence="1 2">
    <name type="scientific">Mycobacterium phage 32HC</name>
    <dbReference type="NCBI Taxonomy" id="1445729"/>
    <lineage>
        <taxon>Viruses</taxon>
        <taxon>Duplodnaviria</taxon>
        <taxon>Heunggongvirae</taxon>
        <taxon>Uroviricota</taxon>
        <taxon>Caudoviricetes</taxon>
        <taxon>Trigintaduovirus</taxon>
        <taxon>Trigintaduovirus 32HC</taxon>
    </lineage>
</organism>
<dbReference type="KEGG" id="vg:18505971"/>
<dbReference type="RefSeq" id="YP_009009479.1">
    <property type="nucleotide sequence ID" value="NC_023602.1"/>
</dbReference>
<dbReference type="Proteomes" id="UP000201080">
    <property type="component" value="Segment"/>
</dbReference>
<protein>
    <submittedName>
        <fullName evidence="1">Uncharacterized protein</fullName>
    </submittedName>
</protein>
<accession>W8EG30</accession>
<proteinExistence type="predicted"/>
<reference evidence="1 2" key="1">
    <citation type="journal article" date="2014" name="Genome Announc.">
        <title>Complete genome sequences of nine mycobacteriophages.</title>
        <authorList>
            <person name="Franceschelli J.J."/>
            <person name="Suarez C.A."/>
            <person name="Teran L."/>
            <person name="Raya R.R."/>
            <person name="Morbidoni H.R."/>
        </authorList>
    </citation>
    <scope>NUCLEOTIDE SEQUENCE [LARGE SCALE GENOMIC DNA]</scope>
</reference>
<dbReference type="EMBL" id="KJ028219">
    <property type="protein sequence ID" value="AHJ86286.1"/>
    <property type="molecule type" value="Genomic_DNA"/>
</dbReference>
<keyword evidence="2" id="KW-1185">Reference proteome</keyword>
<evidence type="ECO:0000313" key="1">
    <source>
        <dbReference type="EMBL" id="AHJ86286.1"/>
    </source>
</evidence>
<evidence type="ECO:0000313" key="2">
    <source>
        <dbReference type="Proteomes" id="UP000201080"/>
    </source>
</evidence>
<name>W8EG30_9CAUD</name>
<sequence>MRVGDLCSRRLRPRSGPGKQPETPADFTFPNCCRNTCPDCIVADMTDTAELDPRDVVQTALESAVDQTTSATAAGVITALDHAGFAVLSHVWIAQLELIDGQGGWISANATAAGAVDDLVRWCNETGIGIDEYDPETGSEFLDNHPDVETYGVSYVPIGR</sequence>